<dbReference type="InterPro" id="IPR001365">
    <property type="entry name" value="A_deaminase_dom"/>
</dbReference>
<dbReference type="GO" id="GO:0009897">
    <property type="term" value="C:external side of plasma membrane"/>
    <property type="evidence" value="ECO:0007669"/>
    <property type="project" value="TreeGrafter"/>
</dbReference>
<dbReference type="InterPro" id="IPR032466">
    <property type="entry name" value="Metal_Hydrolase"/>
</dbReference>
<evidence type="ECO:0000256" key="2">
    <source>
        <dbReference type="ARBA" id="ARBA00006676"/>
    </source>
</evidence>
<protein>
    <recommendedName>
        <fullName evidence="3">adenosine deaminase</fullName>
        <ecNumber evidence="3">3.5.4.4</ecNumber>
    </recommendedName>
</protein>
<dbReference type="GO" id="GO:0006154">
    <property type="term" value="P:adenosine catabolic process"/>
    <property type="evidence" value="ECO:0007669"/>
    <property type="project" value="TreeGrafter"/>
</dbReference>
<dbReference type="GO" id="GO:0060169">
    <property type="term" value="P:negative regulation of adenosine receptor signaling pathway"/>
    <property type="evidence" value="ECO:0007669"/>
    <property type="project" value="TreeGrafter"/>
</dbReference>
<accession>A0A0M3J1J8</accession>
<dbReference type="InterPro" id="IPR006330">
    <property type="entry name" value="Ado/ade_deaminase"/>
</dbReference>
<dbReference type="FunFam" id="3.20.20.140:FF:000057">
    <property type="entry name" value="Adenosine deaminase"/>
    <property type="match status" value="1"/>
</dbReference>
<dbReference type="GO" id="GO:0004000">
    <property type="term" value="F:adenosine deaminase activity"/>
    <property type="evidence" value="ECO:0007669"/>
    <property type="project" value="UniProtKB-ARBA"/>
</dbReference>
<evidence type="ECO:0000256" key="6">
    <source>
        <dbReference type="ARBA" id="ARBA00022833"/>
    </source>
</evidence>
<comment type="cofactor">
    <cofactor evidence="1">
        <name>Zn(2+)</name>
        <dbReference type="ChEBI" id="CHEBI:29105"/>
    </cofactor>
</comment>
<sequence>LKALIHIPETLLLSEMTHEVCEILPVPIVTKEIAEDLNFPKVELHLHLDGAARHETLLDLSLEKGISLKGAKTVEEVRRVVTVHKPSNLADMLTPFDIFLPVMVGDKDAIERVAYELCEDQSKVGVIYFEARYSPHLLSNTVDNLTAKSPAGAFKGKGPLEPRGVIEAVKRGFDRGETAFGVKARSILCCICGYPDWNNEVLELAKSSSLLGVVGIDVAGCSQGADEQYEPNILGVFQTAAKLGIHRTMHAGESGGVKEVVKAIDEMKAERIGHGYRLVLDEGEYRKYAIEKRIHLETCPYSSVMTGSVKLDWKNHPIARFAADDINFSINTDDTTCFENTLLTEYELARKEIGLTKRQLWKCVSTFRQCHSLNDSSTDIIYAHL</sequence>
<name>A0A0M3J1J8_ANISI</name>
<reference evidence="8" key="1">
    <citation type="submission" date="2017-02" db="UniProtKB">
        <authorList>
            <consortium name="WormBaseParasite"/>
        </authorList>
    </citation>
    <scope>IDENTIFICATION</scope>
</reference>
<comment type="similarity">
    <text evidence="2">Belongs to the metallo-dependent hydrolases superfamily. Adenosine and AMP deaminases family.</text>
</comment>
<dbReference type="AlphaFoldDB" id="A0A0M3J1J8"/>
<dbReference type="PANTHER" id="PTHR11409">
    <property type="entry name" value="ADENOSINE DEAMINASE"/>
    <property type="match status" value="1"/>
</dbReference>
<dbReference type="Gene3D" id="3.20.20.140">
    <property type="entry name" value="Metal-dependent hydrolases"/>
    <property type="match status" value="1"/>
</dbReference>
<evidence type="ECO:0000313" key="8">
    <source>
        <dbReference type="WBParaSite" id="ASIM_0000140101-mRNA-1"/>
    </source>
</evidence>
<keyword evidence="4" id="KW-0479">Metal-binding</keyword>
<dbReference type="GO" id="GO:0043103">
    <property type="term" value="P:hypoxanthine salvage"/>
    <property type="evidence" value="ECO:0007669"/>
    <property type="project" value="TreeGrafter"/>
</dbReference>
<evidence type="ECO:0000259" key="7">
    <source>
        <dbReference type="Pfam" id="PF00962"/>
    </source>
</evidence>
<dbReference type="SUPFAM" id="SSF51556">
    <property type="entry name" value="Metallo-dependent hydrolases"/>
    <property type="match status" value="1"/>
</dbReference>
<keyword evidence="5" id="KW-0378">Hydrolase</keyword>
<evidence type="ECO:0000256" key="4">
    <source>
        <dbReference type="ARBA" id="ARBA00022723"/>
    </source>
</evidence>
<dbReference type="GO" id="GO:0046872">
    <property type="term" value="F:metal ion binding"/>
    <property type="evidence" value="ECO:0007669"/>
    <property type="project" value="UniProtKB-KW"/>
</dbReference>
<evidence type="ECO:0000256" key="3">
    <source>
        <dbReference type="ARBA" id="ARBA00012784"/>
    </source>
</evidence>
<keyword evidence="6" id="KW-0862">Zinc</keyword>
<dbReference type="EC" id="3.5.4.4" evidence="3"/>
<dbReference type="GO" id="GO:0005829">
    <property type="term" value="C:cytosol"/>
    <property type="evidence" value="ECO:0007669"/>
    <property type="project" value="TreeGrafter"/>
</dbReference>
<proteinExistence type="inferred from homology"/>
<evidence type="ECO:0000256" key="1">
    <source>
        <dbReference type="ARBA" id="ARBA00001947"/>
    </source>
</evidence>
<evidence type="ECO:0000256" key="5">
    <source>
        <dbReference type="ARBA" id="ARBA00022801"/>
    </source>
</evidence>
<dbReference type="NCBIfam" id="TIGR01430">
    <property type="entry name" value="aden_deam"/>
    <property type="match status" value="1"/>
</dbReference>
<feature type="domain" description="Adenosine deaminase" evidence="7">
    <location>
        <begin position="40"/>
        <end position="361"/>
    </location>
</feature>
<dbReference type="GO" id="GO:0046103">
    <property type="term" value="P:inosine biosynthetic process"/>
    <property type="evidence" value="ECO:0007669"/>
    <property type="project" value="TreeGrafter"/>
</dbReference>
<dbReference type="Pfam" id="PF00962">
    <property type="entry name" value="A_deaminase"/>
    <property type="match status" value="1"/>
</dbReference>
<dbReference type="WBParaSite" id="ASIM_0000140101-mRNA-1">
    <property type="protein sequence ID" value="ASIM_0000140101-mRNA-1"/>
    <property type="gene ID" value="ASIM_0000140101"/>
</dbReference>
<dbReference type="PANTHER" id="PTHR11409:SF43">
    <property type="entry name" value="ADENOSINE DEAMINASE"/>
    <property type="match status" value="1"/>
</dbReference>
<organism evidence="8">
    <name type="scientific">Anisakis simplex</name>
    <name type="common">Herring worm</name>
    <dbReference type="NCBI Taxonomy" id="6269"/>
    <lineage>
        <taxon>Eukaryota</taxon>
        <taxon>Metazoa</taxon>
        <taxon>Ecdysozoa</taxon>
        <taxon>Nematoda</taxon>
        <taxon>Chromadorea</taxon>
        <taxon>Rhabditida</taxon>
        <taxon>Spirurina</taxon>
        <taxon>Ascaridomorpha</taxon>
        <taxon>Ascaridoidea</taxon>
        <taxon>Anisakidae</taxon>
        <taxon>Anisakis</taxon>
        <taxon>Anisakis simplex complex</taxon>
    </lineage>
</organism>